<gene>
    <name evidence="1" type="ORF">SAMN05192562_104370</name>
</gene>
<dbReference type="AlphaFoldDB" id="A0A1I7D3G4"/>
<reference evidence="2" key="1">
    <citation type="submission" date="2016-10" db="EMBL/GenBank/DDBJ databases">
        <authorList>
            <person name="Varghese N."/>
            <person name="Submissions S."/>
        </authorList>
    </citation>
    <scope>NUCLEOTIDE SEQUENCE [LARGE SCALE GENOMIC DNA]</scope>
    <source>
        <strain evidence="2">Ah-143</strain>
    </source>
</reference>
<protein>
    <submittedName>
        <fullName evidence="1">Uncharacterized protein</fullName>
    </submittedName>
</protein>
<dbReference type="EMBL" id="FPAU01000004">
    <property type="protein sequence ID" value="SFU06262.1"/>
    <property type="molecule type" value="Genomic_DNA"/>
</dbReference>
<evidence type="ECO:0000313" key="1">
    <source>
        <dbReference type="EMBL" id="SFU06262.1"/>
    </source>
</evidence>
<dbReference type="Proteomes" id="UP000199187">
    <property type="component" value="Unassembled WGS sequence"/>
</dbReference>
<organism evidence="1 2">
    <name type="scientific">Kosakonia arachidis</name>
    <dbReference type="NCBI Taxonomy" id="551989"/>
    <lineage>
        <taxon>Bacteria</taxon>
        <taxon>Pseudomonadati</taxon>
        <taxon>Pseudomonadota</taxon>
        <taxon>Gammaproteobacteria</taxon>
        <taxon>Enterobacterales</taxon>
        <taxon>Enterobacteriaceae</taxon>
        <taxon>Kosakonia</taxon>
    </lineage>
</organism>
<proteinExistence type="predicted"/>
<sequence length="38" mass="4388">MTQLLNSFSYIKNSVSANMQVILSFNNKPPSYEMNYVN</sequence>
<accession>A0A1I7D3G4</accession>
<keyword evidence="2" id="KW-1185">Reference proteome</keyword>
<evidence type="ECO:0000313" key="2">
    <source>
        <dbReference type="Proteomes" id="UP000199187"/>
    </source>
</evidence>
<name>A0A1I7D3G4_9ENTR</name>